<organism evidence="12 13">
    <name type="scientific">Coemansia javaensis</name>
    <dbReference type="NCBI Taxonomy" id="2761396"/>
    <lineage>
        <taxon>Eukaryota</taxon>
        <taxon>Fungi</taxon>
        <taxon>Fungi incertae sedis</taxon>
        <taxon>Zoopagomycota</taxon>
        <taxon>Kickxellomycotina</taxon>
        <taxon>Kickxellomycetes</taxon>
        <taxon>Kickxellales</taxon>
        <taxon>Kickxellaceae</taxon>
        <taxon>Coemansia</taxon>
    </lineage>
</organism>
<dbReference type="OrthoDB" id="27603at2759"/>
<evidence type="ECO:0000256" key="11">
    <source>
        <dbReference type="SAM" id="MobiDB-lite"/>
    </source>
</evidence>
<dbReference type="Pfam" id="PF05783">
    <property type="entry name" value="DLIC"/>
    <property type="match status" value="3"/>
</dbReference>
<feature type="compositionally biased region" description="Low complexity" evidence="11">
    <location>
        <begin position="495"/>
        <end position="513"/>
    </location>
</feature>
<keyword evidence="6" id="KW-0547">Nucleotide-binding</keyword>
<protein>
    <recommendedName>
        <fullName evidence="14">Dynein light intermediate chain</fullName>
    </recommendedName>
</protein>
<feature type="region of interest" description="Disordered" evidence="11">
    <location>
        <begin position="545"/>
        <end position="607"/>
    </location>
</feature>
<dbReference type="PANTHER" id="PTHR12688">
    <property type="entry name" value="DYNEIN LIGHT INTERMEDIATE CHAIN"/>
    <property type="match status" value="1"/>
</dbReference>
<dbReference type="GO" id="GO:0005524">
    <property type="term" value="F:ATP binding"/>
    <property type="evidence" value="ECO:0007669"/>
    <property type="project" value="UniProtKB-KW"/>
</dbReference>
<dbReference type="GO" id="GO:0005874">
    <property type="term" value="C:microtubule"/>
    <property type="evidence" value="ECO:0007669"/>
    <property type="project" value="UniProtKB-KW"/>
</dbReference>
<keyword evidence="10" id="KW-0206">Cytoskeleton</keyword>
<keyword evidence="3" id="KW-0813">Transport</keyword>
<keyword evidence="8" id="KW-0243">Dynein</keyword>
<dbReference type="Proteomes" id="UP001140217">
    <property type="component" value="Unassembled WGS sequence"/>
</dbReference>
<keyword evidence="5" id="KW-0493">Microtubule</keyword>
<dbReference type="InterPro" id="IPR022780">
    <property type="entry name" value="Dynein_light_int_chain"/>
</dbReference>
<feature type="compositionally biased region" description="Low complexity" evidence="11">
    <location>
        <begin position="587"/>
        <end position="607"/>
    </location>
</feature>
<dbReference type="GO" id="GO:0000226">
    <property type="term" value="P:microtubule cytoskeleton organization"/>
    <property type="evidence" value="ECO:0007669"/>
    <property type="project" value="TreeGrafter"/>
</dbReference>
<keyword evidence="13" id="KW-1185">Reference proteome</keyword>
<evidence type="ECO:0000256" key="8">
    <source>
        <dbReference type="ARBA" id="ARBA00023017"/>
    </source>
</evidence>
<proteinExistence type="inferred from homology"/>
<evidence type="ECO:0000256" key="2">
    <source>
        <dbReference type="ARBA" id="ARBA00006831"/>
    </source>
</evidence>
<evidence type="ECO:0000256" key="1">
    <source>
        <dbReference type="ARBA" id="ARBA00004245"/>
    </source>
</evidence>
<keyword evidence="9" id="KW-0505">Motor protein</keyword>
<accession>A0A9W8LE91</accession>
<keyword evidence="7" id="KW-0067">ATP-binding</keyword>
<dbReference type="SUPFAM" id="SSF52540">
    <property type="entry name" value="P-loop containing nucleoside triphosphate hydrolases"/>
    <property type="match status" value="1"/>
</dbReference>
<dbReference type="GO" id="GO:0045504">
    <property type="term" value="F:dynein heavy chain binding"/>
    <property type="evidence" value="ECO:0007669"/>
    <property type="project" value="TreeGrafter"/>
</dbReference>
<evidence type="ECO:0008006" key="14">
    <source>
        <dbReference type="Google" id="ProtNLM"/>
    </source>
</evidence>
<dbReference type="InterPro" id="IPR008467">
    <property type="entry name" value="Dynein1_light_intermed_chain"/>
</dbReference>
<name>A0A9W8LE91_9FUNG</name>
<feature type="region of interest" description="Disordered" evidence="11">
    <location>
        <begin position="628"/>
        <end position="648"/>
    </location>
</feature>
<evidence type="ECO:0000256" key="3">
    <source>
        <dbReference type="ARBA" id="ARBA00022448"/>
    </source>
</evidence>
<dbReference type="InterPro" id="IPR027417">
    <property type="entry name" value="P-loop_NTPase"/>
</dbReference>
<gene>
    <name evidence="12" type="ORF">H4R18_005829</name>
</gene>
<evidence type="ECO:0000256" key="9">
    <source>
        <dbReference type="ARBA" id="ARBA00023175"/>
    </source>
</evidence>
<evidence type="ECO:0000256" key="4">
    <source>
        <dbReference type="ARBA" id="ARBA00022490"/>
    </source>
</evidence>
<feature type="region of interest" description="Disordered" evidence="11">
    <location>
        <begin position="493"/>
        <end position="513"/>
    </location>
</feature>
<evidence type="ECO:0000256" key="6">
    <source>
        <dbReference type="ARBA" id="ARBA00022741"/>
    </source>
</evidence>
<evidence type="ECO:0000256" key="7">
    <source>
        <dbReference type="ARBA" id="ARBA00022840"/>
    </source>
</evidence>
<dbReference type="GO" id="GO:0035974">
    <property type="term" value="C:meiotic spindle pole body"/>
    <property type="evidence" value="ECO:0007669"/>
    <property type="project" value="TreeGrafter"/>
</dbReference>
<sequence>MEAIDGAGSLWEAVLREVGSARAVASKRVVVLGDSGSGKSSVVAQLLAAAARPQAGNGAGALGEPFGEAEPAAALARHDLALSYAYIDVHDEDNEETLARLGVYQLASDRAADRELLRLALDAQAFADAAAVVVLDWSRPWRFVKSLLRWIDVLSRAVDAVCGGGGGGWTPGRAAVDECRERLERFLQEYVDPAAAPAGDAAAAAAAAVAKAADVLLPLGAGVLEANLGLPLVVVCTKADAMAAMERERGFKEEDFDHVQQVLRAVCLRFGAALIYTSTHNPATFATLYHYLVHRLLTAPATLAQPSAGPAADDDGDPLAAAAAAAAAADAQPAAAAAAAAPAKPPPAYPFRVGANVVDRDLVFVPAGWDSAAKIGYLREPFDVAAIQAAWRLDEARYQAVVERAMAADAQPQWQQPEALPADVGSSLLLMFGEAVPAPGRRAGMDAEAGSAAAAAAAAAATMASHVAAEDDQAFLERLFEEQQAQIALEGDEAGGAPDAAGDGHARRAGPTSRLVSSLLRSVHTAESSLSTASAVDAGALSDDAGAAAADDDGARDTPSPGPRRAQPHHHRRTDSGEFSPAGSVGRAAAARLSRQPSSAAAAPAAPDPAATVAALRRKLAASAANASTSSAAGAGAGANANASGLGDAAAPASTEELTSFYQNLLGRKGGVASSSNASSSGRDSPQQPARSLSGSLSRATGAAKKDIQADLERWKAQLRQQKE</sequence>
<feature type="region of interest" description="Disordered" evidence="11">
    <location>
        <begin position="669"/>
        <end position="709"/>
    </location>
</feature>
<dbReference type="AlphaFoldDB" id="A0A9W8LE91"/>
<feature type="compositionally biased region" description="Polar residues" evidence="11">
    <location>
        <begin position="682"/>
        <end position="699"/>
    </location>
</feature>
<evidence type="ECO:0000313" key="12">
    <source>
        <dbReference type="EMBL" id="KAJ2776131.1"/>
    </source>
</evidence>
<dbReference type="GO" id="GO:0007018">
    <property type="term" value="P:microtubule-based movement"/>
    <property type="evidence" value="ECO:0007669"/>
    <property type="project" value="InterPro"/>
</dbReference>
<comment type="caution">
    <text evidence="12">The sequence shown here is derived from an EMBL/GenBank/DDBJ whole genome shotgun (WGS) entry which is preliminary data.</text>
</comment>
<evidence type="ECO:0000256" key="10">
    <source>
        <dbReference type="ARBA" id="ARBA00023212"/>
    </source>
</evidence>
<dbReference type="EMBL" id="JANBUL010000391">
    <property type="protein sequence ID" value="KAJ2776131.1"/>
    <property type="molecule type" value="Genomic_DNA"/>
</dbReference>
<evidence type="ECO:0000313" key="13">
    <source>
        <dbReference type="Proteomes" id="UP001140217"/>
    </source>
</evidence>
<reference evidence="12" key="1">
    <citation type="submission" date="2022-07" db="EMBL/GenBank/DDBJ databases">
        <title>Phylogenomic reconstructions and comparative analyses of Kickxellomycotina fungi.</title>
        <authorList>
            <person name="Reynolds N.K."/>
            <person name="Stajich J.E."/>
            <person name="Barry K."/>
            <person name="Grigoriev I.V."/>
            <person name="Crous P."/>
            <person name="Smith M.E."/>
        </authorList>
    </citation>
    <scope>NUCLEOTIDE SEQUENCE</scope>
    <source>
        <strain evidence="12">NBRC 105414</strain>
    </source>
</reference>
<dbReference type="GO" id="GO:0005868">
    <property type="term" value="C:cytoplasmic dynein complex"/>
    <property type="evidence" value="ECO:0007669"/>
    <property type="project" value="InterPro"/>
</dbReference>
<dbReference type="PANTHER" id="PTHR12688:SF0">
    <property type="entry name" value="DYNEIN LIGHT INTERMEDIATE CHAIN"/>
    <property type="match status" value="1"/>
</dbReference>
<keyword evidence="4" id="KW-0963">Cytoplasm</keyword>
<evidence type="ECO:0000256" key="5">
    <source>
        <dbReference type="ARBA" id="ARBA00022701"/>
    </source>
</evidence>
<comment type="subcellular location">
    <subcellularLocation>
        <location evidence="1">Cytoplasm</location>
        <location evidence="1">Cytoskeleton</location>
    </subcellularLocation>
</comment>
<comment type="similarity">
    <text evidence="2">Belongs to the dynein light intermediate chain family.</text>
</comment>